<accession>A0A5J5JX44</accession>
<keyword evidence="5" id="KW-1185">Reference proteome</keyword>
<dbReference type="EMBL" id="VYTZ01000014">
    <property type="protein sequence ID" value="KAA9374858.1"/>
    <property type="molecule type" value="Genomic_DNA"/>
</dbReference>
<organism evidence="4 5">
    <name type="scientific">Microbispora cellulosiformans</name>
    <dbReference type="NCBI Taxonomy" id="2614688"/>
    <lineage>
        <taxon>Bacteria</taxon>
        <taxon>Bacillati</taxon>
        <taxon>Actinomycetota</taxon>
        <taxon>Actinomycetes</taxon>
        <taxon>Streptosporangiales</taxon>
        <taxon>Streptosporangiaceae</taxon>
        <taxon>Microbispora</taxon>
    </lineage>
</organism>
<keyword evidence="2" id="KW-0812">Transmembrane</keyword>
<comment type="caution">
    <text evidence="4">The sequence shown here is derived from an EMBL/GenBank/DDBJ whole genome shotgun (WGS) entry which is preliminary data.</text>
</comment>
<feature type="region of interest" description="Disordered" evidence="1">
    <location>
        <begin position="1"/>
        <end position="36"/>
    </location>
</feature>
<sequence length="155" mass="16769">MGDHRSCGVSAGHRRRRKDHVRRQRTARQNQMNGRERGSATLEAALVYPVLLLLVLLAINAALWFHARNLALAAAQEGLRAGRAYGSSLSASQATAERFIRQVGGSFLTSAKVSVERTADSLSVAVSGQAISLIPLLPLDVEQVARAPVEKWTSE</sequence>
<keyword evidence="2" id="KW-1133">Transmembrane helix</keyword>
<dbReference type="Proteomes" id="UP000327011">
    <property type="component" value="Unassembled WGS sequence"/>
</dbReference>
<feature type="transmembrane region" description="Helical" evidence="2">
    <location>
        <begin position="45"/>
        <end position="65"/>
    </location>
</feature>
<feature type="domain" description="TadE-like" evidence="3">
    <location>
        <begin position="38"/>
        <end position="80"/>
    </location>
</feature>
<keyword evidence="2" id="KW-0472">Membrane</keyword>
<evidence type="ECO:0000313" key="4">
    <source>
        <dbReference type="EMBL" id="KAA9374858.1"/>
    </source>
</evidence>
<proteinExistence type="predicted"/>
<evidence type="ECO:0000313" key="5">
    <source>
        <dbReference type="Proteomes" id="UP000327011"/>
    </source>
</evidence>
<reference evidence="4 5" key="1">
    <citation type="submission" date="2019-09" db="EMBL/GenBank/DDBJ databases">
        <title>Screening of Novel Bioactive Compounds from Soil-Associated.</title>
        <authorList>
            <person name="Gong X."/>
        </authorList>
    </citation>
    <scope>NUCLEOTIDE SEQUENCE [LARGE SCALE GENOMIC DNA]</scope>
    <source>
        <strain evidence="4 5">Gxj-6</strain>
    </source>
</reference>
<evidence type="ECO:0000256" key="1">
    <source>
        <dbReference type="SAM" id="MobiDB-lite"/>
    </source>
</evidence>
<gene>
    <name evidence="4" type="ORF">F5972_30115</name>
</gene>
<dbReference type="Pfam" id="PF07811">
    <property type="entry name" value="TadE"/>
    <property type="match status" value="1"/>
</dbReference>
<evidence type="ECO:0000259" key="3">
    <source>
        <dbReference type="Pfam" id="PF07811"/>
    </source>
</evidence>
<feature type="compositionally biased region" description="Basic residues" evidence="1">
    <location>
        <begin position="12"/>
        <end position="26"/>
    </location>
</feature>
<dbReference type="AlphaFoldDB" id="A0A5J5JX44"/>
<evidence type="ECO:0000256" key="2">
    <source>
        <dbReference type="SAM" id="Phobius"/>
    </source>
</evidence>
<protein>
    <submittedName>
        <fullName evidence="4">Pilus assembly protein</fullName>
    </submittedName>
</protein>
<name>A0A5J5JX44_9ACTN</name>
<dbReference type="InterPro" id="IPR012495">
    <property type="entry name" value="TadE-like_dom"/>
</dbReference>